<evidence type="ECO:0000313" key="1">
    <source>
        <dbReference type="EMBL" id="KPJ18307.1"/>
    </source>
</evidence>
<proteinExistence type="predicted"/>
<sequence length="72" mass="8061">MAAVPWQLVAVARVRSVARVETNWRRRRARLASRPGQVKVPAARLRHCSPSPQSLQGAAAAVRFMWICILNN</sequence>
<protein>
    <submittedName>
        <fullName evidence="1">Uncharacterized protein</fullName>
    </submittedName>
</protein>
<dbReference type="InParanoid" id="A0A0N1IJ01"/>
<gene>
    <name evidence="1" type="ORF">RR48_04753</name>
</gene>
<dbReference type="AlphaFoldDB" id="A0A0N1IJ01"/>
<accession>A0A0N1IJ01</accession>
<reference evidence="1 2" key="1">
    <citation type="journal article" date="2015" name="Nat. Commun.">
        <title>Outbred genome sequencing and CRISPR/Cas9 gene editing in butterflies.</title>
        <authorList>
            <person name="Li X."/>
            <person name="Fan D."/>
            <person name="Zhang W."/>
            <person name="Liu G."/>
            <person name="Zhang L."/>
            <person name="Zhao L."/>
            <person name="Fang X."/>
            <person name="Chen L."/>
            <person name="Dong Y."/>
            <person name="Chen Y."/>
            <person name="Ding Y."/>
            <person name="Zhao R."/>
            <person name="Feng M."/>
            <person name="Zhu Y."/>
            <person name="Feng Y."/>
            <person name="Jiang X."/>
            <person name="Zhu D."/>
            <person name="Xiang H."/>
            <person name="Feng X."/>
            <person name="Li S."/>
            <person name="Wang J."/>
            <person name="Zhang G."/>
            <person name="Kronforst M.R."/>
            <person name="Wang W."/>
        </authorList>
    </citation>
    <scope>NUCLEOTIDE SEQUENCE [LARGE SCALE GENOMIC DNA]</scope>
    <source>
        <strain evidence="1">Ya'a_city_454_Pm</strain>
        <tissue evidence="1">Whole body</tissue>
    </source>
</reference>
<name>A0A0N1IJ01_PAPMA</name>
<organism evidence="1 2">
    <name type="scientific">Papilio machaon</name>
    <name type="common">Old World swallowtail butterfly</name>
    <dbReference type="NCBI Taxonomy" id="76193"/>
    <lineage>
        <taxon>Eukaryota</taxon>
        <taxon>Metazoa</taxon>
        <taxon>Ecdysozoa</taxon>
        <taxon>Arthropoda</taxon>
        <taxon>Hexapoda</taxon>
        <taxon>Insecta</taxon>
        <taxon>Pterygota</taxon>
        <taxon>Neoptera</taxon>
        <taxon>Endopterygota</taxon>
        <taxon>Lepidoptera</taxon>
        <taxon>Glossata</taxon>
        <taxon>Ditrysia</taxon>
        <taxon>Papilionoidea</taxon>
        <taxon>Papilionidae</taxon>
        <taxon>Papilioninae</taxon>
        <taxon>Papilio</taxon>
    </lineage>
</organism>
<dbReference type="EMBL" id="KQ460044">
    <property type="protein sequence ID" value="KPJ18307.1"/>
    <property type="molecule type" value="Genomic_DNA"/>
</dbReference>
<dbReference type="Proteomes" id="UP000053240">
    <property type="component" value="Unassembled WGS sequence"/>
</dbReference>
<evidence type="ECO:0000313" key="2">
    <source>
        <dbReference type="Proteomes" id="UP000053240"/>
    </source>
</evidence>
<keyword evidence="2" id="KW-1185">Reference proteome</keyword>